<proteinExistence type="predicted"/>
<accession>A0A5B7HYF6</accession>
<protein>
    <submittedName>
        <fullName evidence="1">Uncharacterized protein</fullName>
    </submittedName>
</protein>
<dbReference type="AlphaFoldDB" id="A0A5B7HYF6"/>
<gene>
    <name evidence="1" type="ORF">E2C01_072589</name>
</gene>
<dbReference type="Proteomes" id="UP000324222">
    <property type="component" value="Unassembled WGS sequence"/>
</dbReference>
<comment type="caution">
    <text evidence="1">The sequence shown here is derived from an EMBL/GenBank/DDBJ whole genome shotgun (WGS) entry which is preliminary data.</text>
</comment>
<dbReference type="EMBL" id="VSRR010047614">
    <property type="protein sequence ID" value="MPC78111.1"/>
    <property type="molecule type" value="Genomic_DNA"/>
</dbReference>
<evidence type="ECO:0000313" key="1">
    <source>
        <dbReference type="EMBL" id="MPC78111.1"/>
    </source>
</evidence>
<sequence>MAEHLSKASGSQVVTTNKALTLMQFPSGEDTGGGGGSDGEYNFSGAFCVSCGGRQYLSPFAIVSTPPRHPPTLHHLLRTEHNFPVAERSWKLREGRKREVNGGDGKG</sequence>
<reference evidence="1 2" key="1">
    <citation type="submission" date="2019-05" db="EMBL/GenBank/DDBJ databases">
        <title>Another draft genome of Portunus trituberculatus and its Hox gene families provides insights of decapod evolution.</title>
        <authorList>
            <person name="Jeong J.-H."/>
            <person name="Song I."/>
            <person name="Kim S."/>
            <person name="Choi T."/>
            <person name="Kim D."/>
            <person name="Ryu S."/>
            <person name="Kim W."/>
        </authorList>
    </citation>
    <scope>NUCLEOTIDE SEQUENCE [LARGE SCALE GENOMIC DNA]</scope>
    <source>
        <tissue evidence="1">Muscle</tissue>
    </source>
</reference>
<name>A0A5B7HYF6_PORTR</name>
<evidence type="ECO:0000313" key="2">
    <source>
        <dbReference type="Proteomes" id="UP000324222"/>
    </source>
</evidence>
<keyword evidence="2" id="KW-1185">Reference proteome</keyword>
<organism evidence="1 2">
    <name type="scientific">Portunus trituberculatus</name>
    <name type="common">Swimming crab</name>
    <name type="synonym">Neptunus trituberculatus</name>
    <dbReference type="NCBI Taxonomy" id="210409"/>
    <lineage>
        <taxon>Eukaryota</taxon>
        <taxon>Metazoa</taxon>
        <taxon>Ecdysozoa</taxon>
        <taxon>Arthropoda</taxon>
        <taxon>Crustacea</taxon>
        <taxon>Multicrustacea</taxon>
        <taxon>Malacostraca</taxon>
        <taxon>Eumalacostraca</taxon>
        <taxon>Eucarida</taxon>
        <taxon>Decapoda</taxon>
        <taxon>Pleocyemata</taxon>
        <taxon>Brachyura</taxon>
        <taxon>Eubrachyura</taxon>
        <taxon>Portunoidea</taxon>
        <taxon>Portunidae</taxon>
        <taxon>Portuninae</taxon>
        <taxon>Portunus</taxon>
    </lineage>
</organism>